<accession>A0AAP0K374</accession>
<feature type="compositionally biased region" description="Polar residues" evidence="1">
    <location>
        <begin position="373"/>
        <end position="389"/>
    </location>
</feature>
<feature type="compositionally biased region" description="Basic and acidic residues" evidence="1">
    <location>
        <begin position="402"/>
        <end position="416"/>
    </location>
</feature>
<feature type="compositionally biased region" description="Polar residues" evidence="1">
    <location>
        <begin position="450"/>
        <end position="467"/>
    </location>
</feature>
<gene>
    <name evidence="2" type="ORF">Sjap_004966</name>
</gene>
<dbReference type="Proteomes" id="UP001417504">
    <property type="component" value="Unassembled WGS sequence"/>
</dbReference>
<feature type="region of interest" description="Disordered" evidence="1">
    <location>
        <begin position="445"/>
        <end position="467"/>
    </location>
</feature>
<keyword evidence="3" id="KW-1185">Reference proteome</keyword>
<evidence type="ECO:0000313" key="2">
    <source>
        <dbReference type="EMBL" id="KAK9145063.1"/>
    </source>
</evidence>
<organism evidence="2 3">
    <name type="scientific">Stephania japonica</name>
    <dbReference type="NCBI Taxonomy" id="461633"/>
    <lineage>
        <taxon>Eukaryota</taxon>
        <taxon>Viridiplantae</taxon>
        <taxon>Streptophyta</taxon>
        <taxon>Embryophyta</taxon>
        <taxon>Tracheophyta</taxon>
        <taxon>Spermatophyta</taxon>
        <taxon>Magnoliopsida</taxon>
        <taxon>Ranunculales</taxon>
        <taxon>Menispermaceae</taxon>
        <taxon>Menispermoideae</taxon>
        <taxon>Cissampelideae</taxon>
        <taxon>Stephania</taxon>
    </lineage>
</organism>
<evidence type="ECO:0000313" key="3">
    <source>
        <dbReference type="Proteomes" id="UP001417504"/>
    </source>
</evidence>
<sequence>MASYSNNYSQFEDSYYESMNGVGMSNYGHEFSDWPSYVQQVEICGLCGDYTHPTDVCPYEPEYESYPYWGNASPLPDLSYPFFMPPTPRQDEQSLEDMFKEYSSVNQWFHQDILQYQENMEQHFKDINSNLQSIETLTSKMNDTLNRMLEEEEFPVLLSCDEKETLKDVTLMSVEANDHATNEQFAIDGLTPCIYEYLSDHEESEGELEVSQSEPDIVMAQTYEEEAEKEIEVTLTRPEELQQESKDDQSFVLVNLPTLPYIFDDLDMEVDVKERSKTFCTADTFVLDDPEIIDSFVLEVPDKLPFLNKGVSVSLPNARGETPELRARYHCCGSLVYMVSLIGIWYSGVFGRMELAHDRSTCHIPIGPIGSDQPPNQSARATSSGQQVNAPHHLSQLAPRSRPHDRPRDARQHALPDLRTTLVRAFPPTRPPRVLAWLDRSRHVSAAPPHSTSQMLLSPNQTLPRQRPQSFSQSHAATCTVRKFPNTLLTSINRDFGRRKNIIHIIPFQFNPSGIRYPGPGIHLV</sequence>
<dbReference type="EMBL" id="JBBNAE010000002">
    <property type="protein sequence ID" value="KAK9145063.1"/>
    <property type="molecule type" value="Genomic_DNA"/>
</dbReference>
<evidence type="ECO:0000256" key="1">
    <source>
        <dbReference type="SAM" id="MobiDB-lite"/>
    </source>
</evidence>
<reference evidence="2 3" key="1">
    <citation type="submission" date="2024-01" db="EMBL/GenBank/DDBJ databases">
        <title>Genome assemblies of Stephania.</title>
        <authorList>
            <person name="Yang L."/>
        </authorList>
    </citation>
    <scope>NUCLEOTIDE SEQUENCE [LARGE SCALE GENOMIC DNA]</scope>
    <source>
        <strain evidence="2">QJT</strain>
        <tissue evidence="2">Leaf</tissue>
    </source>
</reference>
<name>A0AAP0K374_9MAGN</name>
<protein>
    <submittedName>
        <fullName evidence="2">Uncharacterized protein</fullName>
    </submittedName>
</protein>
<feature type="region of interest" description="Disordered" evidence="1">
    <location>
        <begin position="365"/>
        <end position="421"/>
    </location>
</feature>
<proteinExistence type="predicted"/>
<comment type="caution">
    <text evidence="2">The sequence shown here is derived from an EMBL/GenBank/DDBJ whole genome shotgun (WGS) entry which is preliminary data.</text>
</comment>
<dbReference type="AlphaFoldDB" id="A0AAP0K374"/>